<dbReference type="AlphaFoldDB" id="A0A0A2Y153"/>
<comment type="caution">
    <text evidence="3">The sequence shown here is derived from an EMBL/GenBank/DDBJ whole genome shotgun (WGS) entry which is preliminary data.</text>
</comment>
<gene>
    <name evidence="3" type="ORF">P375_08015</name>
</gene>
<dbReference type="Pfam" id="PF05016">
    <property type="entry name" value="ParE_toxin"/>
    <property type="match status" value="1"/>
</dbReference>
<reference evidence="3 4" key="1">
    <citation type="submission" date="2014-08" db="EMBL/GenBank/DDBJ databases">
        <title>Chaperone-usher fimbriae in a diverse selection of Gallibacterium genomes.</title>
        <authorList>
            <person name="Kudirkiene E."/>
            <person name="Bager R.J."/>
            <person name="Johnson T.J."/>
            <person name="Bojesen A.M."/>
        </authorList>
    </citation>
    <scope>NUCLEOTIDE SEQUENCE [LARGE SCALE GENOMIC DNA]</scope>
    <source>
        <strain evidence="3 4">CCM5976</strain>
    </source>
</reference>
<dbReference type="InterPro" id="IPR007712">
    <property type="entry name" value="RelE/ParE_toxin"/>
</dbReference>
<evidence type="ECO:0000313" key="3">
    <source>
        <dbReference type="EMBL" id="KGQ31214.1"/>
    </source>
</evidence>
<organism evidence="3 4">
    <name type="scientific">Gallibacterium genomosp. 2</name>
    <dbReference type="NCBI Taxonomy" id="155517"/>
    <lineage>
        <taxon>Bacteria</taxon>
        <taxon>Pseudomonadati</taxon>
        <taxon>Pseudomonadota</taxon>
        <taxon>Gammaproteobacteria</taxon>
        <taxon>Pasteurellales</taxon>
        <taxon>Pasteurellaceae</taxon>
        <taxon>Gallibacterium</taxon>
    </lineage>
</organism>
<dbReference type="EMBL" id="JPXY01000035">
    <property type="protein sequence ID" value="KGQ31214.1"/>
    <property type="molecule type" value="Genomic_DNA"/>
</dbReference>
<dbReference type="Proteomes" id="UP000030418">
    <property type="component" value="Unassembled WGS sequence"/>
</dbReference>
<dbReference type="RefSeq" id="WP_013747273.1">
    <property type="nucleotide sequence ID" value="NZ_JPXY01000035.1"/>
</dbReference>
<dbReference type="PANTHER" id="PTHR33755">
    <property type="entry name" value="TOXIN PARE1-RELATED"/>
    <property type="match status" value="1"/>
</dbReference>
<name>A0A0A2Y153_9PAST</name>
<evidence type="ECO:0000256" key="2">
    <source>
        <dbReference type="ARBA" id="ARBA00022649"/>
    </source>
</evidence>
<protein>
    <submittedName>
        <fullName evidence="3">Plasmid stabilization protein</fullName>
    </submittedName>
</protein>
<comment type="similarity">
    <text evidence="1">Belongs to the RelE toxin family.</text>
</comment>
<keyword evidence="2" id="KW-1277">Toxin-antitoxin system</keyword>
<accession>A0A0A2Y153</accession>
<evidence type="ECO:0000256" key="1">
    <source>
        <dbReference type="ARBA" id="ARBA00006226"/>
    </source>
</evidence>
<evidence type="ECO:0000313" key="4">
    <source>
        <dbReference type="Proteomes" id="UP000030418"/>
    </source>
</evidence>
<dbReference type="Gene3D" id="3.30.2310.20">
    <property type="entry name" value="RelE-like"/>
    <property type="match status" value="1"/>
</dbReference>
<dbReference type="InterPro" id="IPR035093">
    <property type="entry name" value="RelE/ParE_toxin_dom_sf"/>
</dbReference>
<keyword evidence="4" id="KW-1185">Reference proteome</keyword>
<dbReference type="PANTHER" id="PTHR33755:SF6">
    <property type="entry name" value="PLASMID STABILIZATION SYSTEM PROTEIN"/>
    <property type="match status" value="1"/>
</dbReference>
<proteinExistence type="inferred from homology"/>
<dbReference type="InterPro" id="IPR051803">
    <property type="entry name" value="TA_system_RelE-like_toxin"/>
</dbReference>
<sequence length="93" mass="11037">MLKAFVISEQAKKDLSNIFDSVSDYTGSVTSAAKLREAFFDKFELIRLLPKTGKQRNDDTRETFCRHYRVVYREFDDRVEILTVIHSRRKYPQ</sequence>